<feature type="domain" description="N-acetyltransferase" evidence="1">
    <location>
        <begin position="30"/>
        <end position="177"/>
    </location>
</feature>
<dbReference type="Gene3D" id="3.40.630.30">
    <property type="match status" value="1"/>
</dbReference>
<gene>
    <name evidence="2" type="ORF">CRP01_25520</name>
</gene>
<reference evidence="2 3" key="1">
    <citation type="submission" date="2017-10" db="EMBL/GenBank/DDBJ databases">
        <title>The draft genome sequence of Lewinella nigricans NBRC 102662.</title>
        <authorList>
            <person name="Wang K."/>
        </authorList>
    </citation>
    <scope>NUCLEOTIDE SEQUENCE [LARGE SCALE GENOMIC DNA]</scope>
    <source>
        <strain evidence="2 3">NBRC 102662</strain>
    </source>
</reference>
<proteinExistence type="predicted"/>
<dbReference type="PANTHER" id="PTHR43792">
    <property type="entry name" value="GNAT FAMILY, PUTATIVE (AFU_ORTHOLOGUE AFUA_3G00765)-RELATED-RELATED"/>
    <property type="match status" value="1"/>
</dbReference>
<protein>
    <recommendedName>
        <fullName evidence="1">N-acetyltransferase domain-containing protein</fullName>
    </recommendedName>
</protein>
<dbReference type="InterPro" id="IPR051531">
    <property type="entry name" value="N-acetyltransferase"/>
</dbReference>
<dbReference type="Pfam" id="PF13302">
    <property type="entry name" value="Acetyltransf_3"/>
    <property type="match status" value="1"/>
</dbReference>
<evidence type="ECO:0000313" key="3">
    <source>
        <dbReference type="Proteomes" id="UP000223913"/>
    </source>
</evidence>
<evidence type="ECO:0000313" key="2">
    <source>
        <dbReference type="EMBL" id="PHN03621.1"/>
    </source>
</evidence>
<evidence type="ECO:0000259" key="1">
    <source>
        <dbReference type="PROSITE" id="PS51186"/>
    </source>
</evidence>
<dbReference type="PROSITE" id="PS51186">
    <property type="entry name" value="GNAT"/>
    <property type="match status" value="1"/>
</dbReference>
<dbReference type="Proteomes" id="UP000223913">
    <property type="component" value="Unassembled WGS sequence"/>
</dbReference>
<dbReference type="InterPro" id="IPR016181">
    <property type="entry name" value="Acyl_CoA_acyltransferase"/>
</dbReference>
<accession>A0A2D0N531</accession>
<dbReference type="SUPFAM" id="SSF55729">
    <property type="entry name" value="Acyl-CoA N-acyltransferases (Nat)"/>
    <property type="match status" value="1"/>
</dbReference>
<organism evidence="2 3">
    <name type="scientific">Flavilitoribacter nigricans (strain ATCC 23147 / DSM 23189 / NBRC 102662 / NCIMB 1420 / SS-2)</name>
    <name type="common">Lewinella nigricans</name>
    <dbReference type="NCBI Taxonomy" id="1122177"/>
    <lineage>
        <taxon>Bacteria</taxon>
        <taxon>Pseudomonadati</taxon>
        <taxon>Bacteroidota</taxon>
        <taxon>Saprospiria</taxon>
        <taxon>Saprospirales</taxon>
        <taxon>Lewinellaceae</taxon>
        <taxon>Flavilitoribacter</taxon>
    </lineage>
</organism>
<dbReference type="EMBL" id="PDUD01000030">
    <property type="protein sequence ID" value="PHN03621.1"/>
    <property type="molecule type" value="Genomic_DNA"/>
</dbReference>
<dbReference type="OrthoDB" id="9811523at2"/>
<dbReference type="RefSeq" id="WP_099152948.1">
    <property type="nucleotide sequence ID" value="NZ_PDUD01000030.1"/>
</dbReference>
<dbReference type="AlphaFoldDB" id="A0A2D0N531"/>
<dbReference type="PANTHER" id="PTHR43792:SF13">
    <property type="entry name" value="ACETYLTRANSFERASE"/>
    <property type="match status" value="1"/>
</dbReference>
<dbReference type="GO" id="GO:0016747">
    <property type="term" value="F:acyltransferase activity, transferring groups other than amino-acyl groups"/>
    <property type="evidence" value="ECO:0007669"/>
    <property type="project" value="InterPro"/>
</dbReference>
<comment type="caution">
    <text evidence="2">The sequence shown here is derived from an EMBL/GenBank/DDBJ whole genome shotgun (WGS) entry which is preliminary data.</text>
</comment>
<sequence length="180" mass="20106">MFPIKTPRLRLIPLNAAMLKALGNGRDQLEEILGLQPSGLQISSGMEEEIAEALEFWQNFTREHPEDFYWGTNWEIVLDEENRTIGGIGMGGPPNSHGQVTVGYHIDVREHRQGFGTEALAGLRDWALQQDGCTSMVAFTPVDNLPSQKVLTNCGFELVEQVEEAGMDCYFWRYEASATG</sequence>
<name>A0A2D0N531_FLAN2</name>
<dbReference type="InterPro" id="IPR000182">
    <property type="entry name" value="GNAT_dom"/>
</dbReference>
<keyword evidence="3" id="KW-1185">Reference proteome</keyword>